<dbReference type="AlphaFoldDB" id="A0A1J5Q3N2"/>
<proteinExistence type="predicted"/>
<reference evidence="1" key="1">
    <citation type="submission" date="2016-10" db="EMBL/GenBank/DDBJ databases">
        <title>Sequence of Gallionella enrichment culture.</title>
        <authorList>
            <person name="Poehlein A."/>
            <person name="Muehling M."/>
            <person name="Daniel R."/>
        </authorList>
    </citation>
    <scope>NUCLEOTIDE SEQUENCE</scope>
</reference>
<gene>
    <name evidence="1" type="ORF">GALL_403840</name>
</gene>
<accession>A0A1J5Q3N2</accession>
<comment type="caution">
    <text evidence="1">The sequence shown here is derived from an EMBL/GenBank/DDBJ whole genome shotgun (WGS) entry which is preliminary data.</text>
</comment>
<evidence type="ECO:0000313" key="1">
    <source>
        <dbReference type="EMBL" id="OIQ77914.1"/>
    </source>
</evidence>
<name>A0A1J5Q3N2_9ZZZZ</name>
<protein>
    <submittedName>
        <fullName evidence="1">Uncharacterized protein</fullName>
    </submittedName>
</protein>
<organism evidence="1">
    <name type="scientific">mine drainage metagenome</name>
    <dbReference type="NCBI Taxonomy" id="410659"/>
    <lineage>
        <taxon>unclassified sequences</taxon>
        <taxon>metagenomes</taxon>
        <taxon>ecological metagenomes</taxon>
    </lineage>
</organism>
<dbReference type="EMBL" id="MLJW01001508">
    <property type="protein sequence ID" value="OIQ77914.1"/>
    <property type="molecule type" value="Genomic_DNA"/>
</dbReference>
<sequence length="63" mass="7128">MRDEKELRVEVSDADIHLAKADWLAARDGGLPEVIVADAFDVYRSLISAQAQQLADEFRRLRS</sequence>